<gene>
    <name evidence="2" type="ORF">EV199_4430</name>
</gene>
<feature type="transmembrane region" description="Helical" evidence="1">
    <location>
        <begin position="392"/>
        <end position="412"/>
    </location>
</feature>
<keyword evidence="2" id="KW-0808">Transferase</keyword>
<dbReference type="OrthoDB" id="632217at2"/>
<feature type="transmembrane region" description="Helical" evidence="1">
    <location>
        <begin position="157"/>
        <end position="186"/>
    </location>
</feature>
<feature type="transmembrane region" description="Helical" evidence="1">
    <location>
        <begin position="336"/>
        <end position="357"/>
    </location>
</feature>
<evidence type="ECO:0000313" key="3">
    <source>
        <dbReference type="Proteomes" id="UP000293874"/>
    </source>
</evidence>
<dbReference type="AlphaFoldDB" id="A0A4Q7MWS0"/>
<evidence type="ECO:0000256" key="1">
    <source>
        <dbReference type="SAM" id="Phobius"/>
    </source>
</evidence>
<evidence type="ECO:0000313" key="2">
    <source>
        <dbReference type="EMBL" id="RZS72509.1"/>
    </source>
</evidence>
<comment type="caution">
    <text evidence="2">The sequence shown here is derived from an EMBL/GenBank/DDBJ whole genome shotgun (WGS) entry which is preliminary data.</text>
</comment>
<keyword evidence="1" id="KW-0472">Membrane</keyword>
<proteinExistence type="predicted"/>
<accession>A0A4Q7MWS0</accession>
<feature type="transmembrane region" description="Helical" evidence="1">
    <location>
        <begin position="77"/>
        <end position="99"/>
    </location>
</feature>
<dbReference type="Proteomes" id="UP000293874">
    <property type="component" value="Unassembled WGS sequence"/>
</dbReference>
<dbReference type="RefSeq" id="WP_130542918.1">
    <property type="nucleotide sequence ID" value="NZ_CP042431.1"/>
</dbReference>
<keyword evidence="2" id="KW-0328">Glycosyltransferase</keyword>
<sequence>MKHPKIPEQLLVFAGSLLLFLVTLAANFSGPHDSIGYLNGIIKGGENLSHPHHLLYHYAAWYWLQFTQAIFPGIKDYYLVEAFTAVCGSVSMAIVYSFFRWRFNWKPWPSVVFSSVIAFSYGMWFYSANIEVYAPAMMFLLASLYKLTSPSFSKKDLWLVAVLHCLATLFHQLHILFAVVIIYILWTRRQQLAFMPSFITYAVTGLILVGGTYFLMGWVVAGQDSLEQWTGWMQGYTKHHDYWQAPGVKTPFYVFTGFTHAFVGGHFVFRLPGIDSYFEKLQSVHSLHDEIFLARHISQGTAILLSLLTLLLAVTMLILIVRFIRKYKTIRKTWPSVIPPLVVCGAVYSAFFCVWMPEILEFWIFQTVLLWLLLLGTLSITGFPFGLRNTTVGLICSITLFVVNYFGSIRWLQDLGHDWYYLKVRPIENTVKENDVVLLQQGWILKDFLEYFTRSNVTEVPANPQLRPAVDSIITSSFQKGGRLFLYPDVNSMSARPETPYVDSLMQLYSKNIFLLHPNDPEILIIKPATDTTALPQNAAADKTP</sequence>
<feature type="transmembrane region" description="Helical" evidence="1">
    <location>
        <begin position="363"/>
        <end position="385"/>
    </location>
</feature>
<reference evidence="2 3" key="1">
    <citation type="submission" date="2019-02" db="EMBL/GenBank/DDBJ databases">
        <title>Genomic Encyclopedia of Type Strains, Phase IV (KMG-IV): sequencing the most valuable type-strain genomes for metagenomic binning, comparative biology and taxonomic classification.</title>
        <authorList>
            <person name="Goeker M."/>
        </authorList>
    </citation>
    <scope>NUCLEOTIDE SEQUENCE [LARGE SCALE GENOMIC DNA]</scope>
    <source>
        <strain evidence="2 3">DSM 18116</strain>
    </source>
</reference>
<protein>
    <submittedName>
        <fullName evidence="2">Dolichyl-phosphate-mannose-protein mannosyltransferase</fullName>
    </submittedName>
</protein>
<feature type="transmembrane region" description="Helical" evidence="1">
    <location>
        <begin position="111"/>
        <end position="137"/>
    </location>
</feature>
<keyword evidence="1" id="KW-0812">Transmembrane</keyword>
<feature type="transmembrane region" description="Helical" evidence="1">
    <location>
        <begin position="198"/>
        <end position="221"/>
    </location>
</feature>
<name>A0A4Q7MWS0_9BACT</name>
<keyword evidence="1" id="KW-1133">Transmembrane helix</keyword>
<keyword evidence="3" id="KW-1185">Reference proteome</keyword>
<dbReference type="EMBL" id="SGXA01000002">
    <property type="protein sequence ID" value="RZS72509.1"/>
    <property type="molecule type" value="Genomic_DNA"/>
</dbReference>
<dbReference type="GO" id="GO:0016757">
    <property type="term" value="F:glycosyltransferase activity"/>
    <property type="evidence" value="ECO:0007669"/>
    <property type="project" value="UniProtKB-KW"/>
</dbReference>
<feature type="transmembrane region" description="Helical" evidence="1">
    <location>
        <begin position="302"/>
        <end position="324"/>
    </location>
</feature>
<organism evidence="2 3">
    <name type="scientific">Pseudobacter ginsenosidimutans</name>
    <dbReference type="NCBI Taxonomy" id="661488"/>
    <lineage>
        <taxon>Bacteria</taxon>
        <taxon>Pseudomonadati</taxon>
        <taxon>Bacteroidota</taxon>
        <taxon>Chitinophagia</taxon>
        <taxon>Chitinophagales</taxon>
        <taxon>Chitinophagaceae</taxon>
        <taxon>Pseudobacter</taxon>
    </lineage>
</organism>